<dbReference type="EMBL" id="DAKRPA010000041">
    <property type="protein sequence ID" value="DBA01820.1"/>
    <property type="molecule type" value="Genomic_DNA"/>
</dbReference>
<accession>A0AAV2ZB34</accession>
<reference evidence="6" key="1">
    <citation type="submission" date="2022-11" db="EMBL/GenBank/DDBJ databases">
        <authorList>
            <person name="Morgan W.R."/>
            <person name="Tartar A."/>
        </authorList>
    </citation>
    <scope>NUCLEOTIDE SEQUENCE</scope>
    <source>
        <strain evidence="6">ARSEF 373</strain>
    </source>
</reference>
<proteinExistence type="inferred from homology"/>
<name>A0AAV2ZB34_9STRA</name>
<dbReference type="EC" id="5.2.1.8" evidence="3"/>
<evidence type="ECO:0000313" key="7">
    <source>
        <dbReference type="Proteomes" id="UP001146120"/>
    </source>
</evidence>
<evidence type="ECO:0000256" key="2">
    <source>
        <dbReference type="ARBA" id="ARBA00023235"/>
    </source>
</evidence>
<dbReference type="InterPro" id="IPR024936">
    <property type="entry name" value="Cyclophilin-type_PPIase"/>
</dbReference>
<comment type="similarity">
    <text evidence="3">Belongs to the cyclophilin-type PPIase family.</text>
</comment>
<protein>
    <recommendedName>
        <fullName evidence="3">Peptidyl-prolyl cis-trans isomerase</fullName>
        <shortName evidence="3">PPIase</shortName>
        <ecNumber evidence="3">5.2.1.8</ecNumber>
    </recommendedName>
</protein>
<evidence type="ECO:0000256" key="1">
    <source>
        <dbReference type="ARBA" id="ARBA00023110"/>
    </source>
</evidence>
<dbReference type="PIRSF" id="PIRSF001467">
    <property type="entry name" value="Peptidylpro_ismrse"/>
    <property type="match status" value="1"/>
</dbReference>
<keyword evidence="2 3" id="KW-0413">Isomerase</keyword>
<sequence>RVGRMLRRPNAPRERRDNPIVFLDIKVGDEHVGRLTIELRADVVPKTAENIRRLCTGETMSATTGKRRHYAHCPIHRVVKNRFCQSGDFMNHDGSGGESTFDPPEEESFNSSSLSGDEPKDDTMRSMRYFEDENFILRHVGAGVLSMVNSGPDSNACQFYLHFAANPDLDGLHVVFGALLGEDSYKVLKAIHAVASERGESKKPVKIANAGQLYPN</sequence>
<keyword evidence="7" id="KW-1185">Reference proteome</keyword>
<dbReference type="AlphaFoldDB" id="A0AAV2ZB34"/>
<dbReference type="Proteomes" id="UP001146120">
    <property type="component" value="Unassembled WGS sequence"/>
</dbReference>
<dbReference type="PROSITE" id="PS50072">
    <property type="entry name" value="CSA_PPIASE_2"/>
    <property type="match status" value="1"/>
</dbReference>
<comment type="caution">
    <text evidence="6">The sequence shown here is derived from an EMBL/GenBank/DDBJ whole genome shotgun (WGS) entry which is preliminary data.</text>
</comment>
<feature type="domain" description="PPIase cyclophilin-type" evidence="5">
    <location>
        <begin position="22"/>
        <end position="212"/>
    </location>
</feature>
<dbReference type="Pfam" id="PF00160">
    <property type="entry name" value="Pro_isomerase"/>
    <property type="match status" value="1"/>
</dbReference>
<dbReference type="PRINTS" id="PR00153">
    <property type="entry name" value="CSAPPISMRASE"/>
</dbReference>
<dbReference type="InterPro" id="IPR002130">
    <property type="entry name" value="Cyclophilin-type_PPIase_dom"/>
</dbReference>
<feature type="region of interest" description="Disordered" evidence="4">
    <location>
        <begin position="94"/>
        <end position="123"/>
    </location>
</feature>
<reference evidence="6" key="2">
    <citation type="journal article" date="2023" name="Microbiol Resour">
        <title>Decontamination and Annotation of the Draft Genome Sequence of the Oomycete Lagenidium giganteum ARSEF 373.</title>
        <authorList>
            <person name="Morgan W.R."/>
            <person name="Tartar A."/>
        </authorList>
    </citation>
    <scope>NUCLEOTIDE SEQUENCE</scope>
    <source>
        <strain evidence="6">ARSEF 373</strain>
    </source>
</reference>
<dbReference type="PANTHER" id="PTHR11071">
    <property type="entry name" value="PEPTIDYL-PROLYL CIS-TRANS ISOMERASE"/>
    <property type="match status" value="1"/>
</dbReference>
<dbReference type="InterPro" id="IPR029000">
    <property type="entry name" value="Cyclophilin-like_dom_sf"/>
</dbReference>
<dbReference type="PANTHER" id="PTHR11071:SF561">
    <property type="entry name" value="PEPTIDYL-PROLYL CIS-TRANS ISOMERASE D-RELATED"/>
    <property type="match status" value="1"/>
</dbReference>
<organism evidence="6 7">
    <name type="scientific">Lagenidium giganteum</name>
    <dbReference type="NCBI Taxonomy" id="4803"/>
    <lineage>
        <taxon>Eukaryota</taxon>
        <taxon>Sar</taxon>
        <taxon>Stramenopiles</taxon>
        <taxon>Oomycota</taxon>
        <taxon>Peronosporomycetes</taxon>
        <taxon>Pythiales</taxon>
        <taxon>Pythiaceae</taxon>
    </lineage>
</organism>
<evidence type="ECO:0000256" key="3">
    <source>
        <dbReference type="RuleBase" id="RU363019"/>
    </source>
</evidence>
<dbReference type="SUPFAM" id="SSF50891">
    <property type="entry name" value="Cyclophilin-like"/>
    <property type="match status" value="1"/>
</dbReference>
<dbReference type="Gene3D" id="2.40.100.10">
    <property type="entry name" value="Cyclophilin-like"/>
    <property type="match status" value="1"/>
</dbReference>
<comment type="catalytic activity">
    <reaction evidence="3">
        <text>[protein]-peptidylproline (omega=180) = [protein]-peptidylproline (omega=0)</text>
        <dbReference type="Rhea" id="RHEA:16237"/>
        <dbReference type="Rhea" id="RHEA-COMP:10747"/>
        <dbReference type="Rhea" id="RHEA-COMP:10748"/>
        <dbReference type="ChEBI" id="CHEBI:83833"/>
        <dbReference type="ChEBI" id="CHEBI:83834"/>
        <dbReference type="EC" id="5.2.1.8"/>
    </reaction>
</comment>
<dbReference type="GO" id="GO:0005737">
    <property type="term" value="C:cytoplasm"/>
    <property type="evidence" value="ECO:0007669"/>
    <property type="project" value="TreeGrafter"/>
</dbReference>
<evidence type="ECO:0000259" key="5">
    <source>
        <dbReference type="PROSITE" id="PS50072"/>
    </source>
</evidence>
<dbReference type="GO" id="GO:0006457">
    <property type="term" value="P:protein folding"/>
    <property type="evidence" value="ECO:0007669"/>
    <property type="project" value="TreeGrafter"/>
</dbReference>
<evidence type="ECO:0000256" key="4">
    <source>
        <dbReference type="SAM" id="MobiDB-lite"/>
    </source>
</evidence>
<evidence type="ECO:0000313" key="6">
    <source>
        <dbReference type="EMBL" id="DBA01820.1"/>
    </source>
</evidence>
<keyword evidence="1 3" id="KW-0697">Rotamase</keyword>
<dbReference type="GO" id="GO:0003755">
    <property type="term" value="F:peptidyl-prolyl cis-trans isomerase activity"/>
    <property type="evidence" value="ECO:0007669"/>
    <property type="project" value="UniProtKB-UniRule"/>
</dbReference>
<comment type="function">
    <text evidence="3">PPIases accelerate the folding of proteins. It catalyzes the cis-trans isomerization of proline imidic peptide bonds in oligopeptides.</text>
</comment>
<gene>
    <name evidence="6" type="ORF">N0F65_002936</name>
</gene>
<feature type="non-terminal residue" evidence="6">
    <location>
        <position position="1"/>
    </location>
</feature>
<dbReference type="GO" id="GO:0016018">
    <property type="term" value="F:cyclosporin A binding"/>
    <property type="evidence" value="ECO:0007669"/>
    <property type="project" value="TreeGrafter"/>
</dbReference>